<dbReference type="PANTHER" id="PTHR34597:SF6">
    <property type="entry name" value="BLR6126 PROTEIN"/>
    <property type="match status" value="1"/>
</dbReference>
<evidence type="ECO:0000256" key="1">
    <source>
        <dbReference type="ARBA" id="ARBA00022452"/>
    </source>
</evidence>
<dbReference type="Proteomes" id="UP001484179">
    <property type="component" value="Chromosome 2"/>
</dbReference>
<reference evidence="6 7" key="1">
    <citation type="submission" date="2024-04" db="EMBL/GenBank/DDBJ databases">
        <title>Biological Control Activity of Plant Growth Promoting Rhizobacteria Burkholderia pyrrocinia BX1 against Tobacco black shank Introduction Tobacco black shank (TBS) caused by the oomycete Phytophthora. nicotianae (P. nicotianae) has become a destructive soil.</title>
        <authorList>
            <person name="Liu X."/>
            <person name="Shu C."/>
        </authorList>
    </citation>
    <scope>NUCLEOTIDE SEQUENCE [LARGE SCALE GENOMIC DNA]</scope>
    <source>
        <strain evidence="6 7">BX1</strain>
    </source>
</reference>
<evidence type="ECO:0000256" key="3">
    <source>
        <dbReference type="ARBA" id="ARBA00023237"/>
    </source>
</evidence>
<dbReference type="Gene3D" id="3.10.20.310">
    <property type="entry name" value="membrane protein fhac"/>
    <property type="match status" value="1"/>
</dbReference>
<dbReference type="PANTHER" id="PTHR34597">
    <property type="entry name" value="SLR1661 PROTEIN"/>
    <property type="match status" value="1"/>
</dbReference>
<dbReference type="InterPro" id="IPR051544">
    <property type="entry name" value="TPS_OM_transporter"/>
</dbReference>
<evidence type="ECO:0000256" key="2">
    <source>
        <dbReference type="ARBA" id="ARBA00022692"/>
    </source>
</evidence>
<dbReference type="Pfam" id="PF03865">
    <property type="entry name" value="ShlB"/>
    <property type="match status" value="1"/>
</dbReference>
<evidence type="ECO:0000313" key="7">
    <source>
        <dbReference type="Proteomes" id="UP001484179"/>
    </source>
</evidence>
<dbReference type="InterPro" id="IPR013686">
    <property type="entry name" value="Polypept-transport_assoc_ShlB"/>
</dbReference>
<keyword evidence="3" id="KW-0998">Cell outer membrane</keyword>
<accession>A0ABZ3BN09</accession>
<name>A0ABZ3BN09_BURPY</name>
<sequence length="574" mass="61572">MLCAEKYATKGIALNCIDWKSTLAAALAALYASHSFAQARAVGNAAEVLPPVASPRSAQNVTVHVESAAPPTVHDLLAHKITPLAFKVEGVKSVPFAQVAAQFEPFVGKNITVGQLIEAANSVTRLYKDRGYALSFCFVPPQSFEKGIVRVTVVEGYVATVKITGNPGRSERHIREIAAHIVNDRPLRREVFERYVNVLGLLPDTRVSASVAPPQMTDGATELVLDVKQKHVNFASGIAANQPGIQALLSVTESGLTPFDERLAVSALVPPGRNHQSYYAASGSVPIGSDGLSARADLSRYRAEPANNPGLPSFVHRDIAQDKAGISATYPLQLSNERSITMTVNGYGTANLDRFRNIYTGAMIEQKSAIRALQLQLDYASNHNNQVRKASLNLAKAFNVLGAYRAGDSNIPGTIVTNPVSLTFMRSGASFMQANDWPSGIGTSVSLTGQYSASTLPTSERVSFGAQRFALGYEPGEAAGDSGWGVTAELNYPLRLQAAYLKAVVPYIAWDTAKVFLHNSPPQARLSSVAAGIRLTDRRLYSLDMSLAKAVGAAPIESPSRAPRLNLNFSYQFD</sequence>
<keyword evidence="1" id="KW-0472">Membrane</keyword>
<dbReference type="Pfam" id="PF08479">
    <property type="entry name" value="POTRA_2"/>
    <property type="match status" value="1"/>
</dbReference>
<gene>
    <name evidence="6" type="ORF">WN985_29305</name>
</gene>
<dbReference type="RefSeq" id="WP_342310484.1">
    <property type="nucleotide sequence ID" value="NZ_CP150850.1"/>
</dbReference>
<evidence type="ECO:0000259" key="5">
    <source>
        <dbReference type="Pfam" id="PF08479"/>
    </source>
</evidence>
<keyword evidence="1" id="KW-1134">Transmembrane beta strand</keyword>
<organism evidence="6 7">
    <name type="scientific">Burkholderia pyrrocinia</name>
    <name type="common">Pseudomonas pyrrocinia</name>
    <dbReference type="NCBI Taxonomy" id="60550"/>
    <lineage>
        <taxon>Bacteria</taxon>
        <taxon>Pseudomonadati</taxon>
        <taxon>Pseudomonadota</taxon>
        <taxon>Betaproteobacteria</taxon>
        <taxon>Burkholderiales</taxon>
        <taxon>Burkholderiaceae</taxon>
        <taxon>Burkholderia</taxon>
        <taxon>Burkholderia cepacia complex</taxon>
    </lineage>
</organism>
<keyword evidence="7" id="KW-1185">Reference proteome</keyword>
<feature type="domain" description="Haemolysin activator HlyB C-terminal" evidence="4">
    <location>
        <begin position="273"/>
        <end position="535"/>
    </location>
</feature>
<evidence type="ECO:0000259" key="4">
    <source>
        <dbReference type="Pfam" id="PF03865"/>
    </source>
</evidence>
<keyword evidence="2" id="KW-0812">Transmembrane</keyword>
<protein>
    <submittedName>
        <fullName evidence="6">POTRA domain-containing protein</fullName>
    </submittedName>
</protein>
<dbReference type="InterPro" id="IPR005565">
    <property type="entry name" value="Hemolysn_activator_HlyB_C"/>
</dbReference>
<evidence type="ECO:0000313" key="6">
    <source>
        <dbReference type="EMBL" id="WZW56625.1"/>
    </source>
</evidence>
<proteinExistence type="predicted"/>
<feature type="domain" description="Polypeptide-transport-associated ShlB-type" evidence="5">
    <location>
        <begin position="86"/>
        <end position="156"/>
    </location>
</feature>
<dbReference type="EMBL" id="CP150850">
    <property type="protein sequence ID" value="WZW56625.1"/>
    <property type="molecule type" value="Genomic_DNA"/>
</dbReference>
<dbReference type="Gene3D" id="2.40.160.50">
    <property type="entry name" value="membrane protein fhac: a member of the omp85/tpsb transporter family"/>
    <property type="match status" value="1"/>
</dbReference>